<evidence type="ECO:0000256" key="3">
    <source>
        <dbReference type="ARBA" id="ARBA00013017"/>
    </source>
</evidence>
<evidence type="ECO:0000256" key="5">
    <source>
        <dbReference type="ARBA" id="ARBA00022862"/>
    </source>
</evidence>
<comment type="catalytic activity">
    <reaction evidence="12">
        <text>a hydroperoxide + [thioredoxin]-dithiol = an alcohol + [thioredoxin]-disulfide + H2O</text>
        <dbReference type="Rhea" id="RHEA:62620"/>
        <dbReference type="Rhea" id="RHEA-COMP:10698"/>
        <dbReference type="Rhea" id="RHEA-COMP:10700"/>
        <dbReference type="ChEBI" id="CHEBI:15377"/>
        <dbReference type="ChEBI" id="CHEBI:29950"/>
        <dbReference type="ChEBI" id="CHEBI:30879"/>
        <dbReference type="ChEBI" id="CHEBI:35924"/>
        <dbReference type="ChEBI" id="CHEBI:50058"/>
        <dbReference type="EC" id="1.11.1.24"/>
    </reaction>
</comment>
<evidence type="ECO:0000256" key="9">
    <source>
        <dbReference type="ARBA" id="ARBA00032824"/>
    </source>
</evidence>
<dbReference type="GO" id="GO:0034599">
    <property type="term" value="P:cellular response to oxidative stress"/>
    <property type="evidence" value="ECO:0007669"/>
    <property type="project" value="TreeGrafter"/>
</dbReference>
<dbReference type="AlphaFoldDB" id="A0A918QAX9"/>
<dbReference type="InterPro" id="IPR024706">
    <property type="entry name" value="Peroxiredoxin_AhpC-typ"/>
</dbReference>
<feature type="domain" description="Thioredoxin" evidence="14">
    <location>
        <begin position="10"/>
        <end position="163"/>
    </location>
</feature>
<comment type="subunit">
    <text evidence="2">Monomer.</text>
</comment>
<dbReference type="Gene3D" id="3.40.30.10">
    <property type="entry name" value="Glutaredoxin"/>
    <property type="match status" value="1"/>
</dbReference>
<comment type="similarity">
    <text evidence="10">Belongs to the peroxiredoxin family. BCP/PrxQ subfamily.</text>
</comment>
<dbReference type="GO" id="GO:0045454">
    <property type="term" value="P:cell redox homeostasis"/>
    <property type="evidence" value="ECO:0007669"/>
    <property type="project" value="TreeGrafter"/>
</dbReference>
<keyword evidence="4" id="KW-0575">Peroxidase</keyword>
<dbReference type="GO" id="GO:0005737">
    <property type="term" value="C:cytoplasm"/>
    <property type="evidence" value="ECO:0007669"/>
    <property type="project" value="TreeGrafter"/>
</dbReference>
<evidence type="ECO:0000256" key="11">
    <source>
        <dbReference type="ARBA" id="ARBA00042639"/>
    </source>
</evidence>
<comment type="function">
    <text evidence="1">Thiol-specific peroxidase that catalyzes the reduction of hydrogen peroxide and organic hydroperoxides to water and alcohols, respectively. Plays a role in cell protection against oxidative stress by detoxifying peroxides and as sensor of hydrogen peroxide-mediated signaling events.</text>
</comment>
<name>A0A918QAX9_9CAUL</name>
<comment type="caution">
    <text evidence="15">The sequence shown here is derived from an EMBL/GenBank/DDBJ whole genome shotgun (WGS) entry which is preliminary data.</text>
</comment>
<dbReference type="PANTHER" id="PTHR42801:SF4">
    <property type="entry name" value="AHPC_TSA FAMILY PROTEIN"/>
    <property type="match status" value="1"/>
</dbReference>
<dbReference type="Proteomes" id="UP000662572">
    <property type="component" value="Unassembled WGS sequence"/>
</dbReference>
<sequence>MAKAQINQNEFEPFTAPDFTLPSSKGGEVSLRDLKGQWVVLFFYPKDNTEGCTIEAREFSALAGEFGALDTALFGISKDSLKKHANFINKFDLNLTLLADESTQTIQAYGLWAEKTLYGKKYMGTERATLLIDPDGMVRKVWRNVKVGGHAAEVLSALKGFKS</sequence>
<evidence type="ECO:0000313" key="15">
    <source>
        <dbReference type="EMBL" id="GGZ40276.1"/>
    </source>
</evidence>
<keyword evidence="6" id="KW-0560">Oxidoreductase</keyword>
<evidence type="ECO:0000256" key="1">
    <source>
        <dbReference type="ARBA" id="ARBA00003330"/>
    </source>
</evidence>
<dbReference type="EMBL" id="BMZB01000004">
    <property type="protein sequence ID" value="GGZ40276.1"/>
    <property type="molecule type" value="Genomic_DNA"/>
</dbReference>
<dbReference type="FunFam" id="3.40.30.10:FF:000007">
    <property type="entry name" value="Thioredoxin-dependent thiol peroxidase"/>
    <property type="match status" value="1"/>
</dbReference>
<accession>A0A918QAX9</accession>
<organism evidence="15 16">
    <name type="scientific">Asticcacaulis endophyticus</name>
    <dbReference type="NCBI Taxonomy" id="1395890"/>
    <lineage>
        <taxon>Bacteria</taxon>
        <taxon>Pseudomonadati</taxon>
        <taxon>Pseudomonadota</taxon>
        <taxon>Alphaproteobacteria</taxon>
        <taxon>Caulobacterales</taxon>
        <taxon>Caulobacteraceae</taxon>
        <taxon>Asticcacaulis</taxon>
    </lineage>
</organism>
<evidence type="ECO:0000256" key="7">
    <source>
        <dbReference type="ARBA" id="ARBA00023157"/>
    </source>
</evidence>
<feature type="active site" description="Cysteine sulfenic acid (-SOH) intermediate; for peroxidase activity" evidence="13">
    <location>
        <position position="52"/>
    </location>
</feature>
<evidence type="ECO:0000256" key="6">
    <source>
        <dbReference type="ARBA" id="ARBA00023002"/>
    </source>
</evidence>
<dbReference type="Pfam" id="PF00578">
    <property type="entry name" value="AhpC-TSA"/>
    <property type="match status" value="1"/>
</dbReference>
<dbReference type="PANTHER" id="PTHR42801">
    <property type="entry name" value="THIOREDOXIN-DEPENDENT PEROXIDE REDUCTASE"/>
    <property type="match status" value="1"/>
</dbReference>
<reference evidence="15" key="1">
    <citation type="journal article" date="2014" name="Int. J. Syst. Evol. Microbiol.">
        <title>Complete genome sequence of Corynebacterium casei LMG S-19264T (=DSM 44701T), isolated from a smear-ripened cheese.</title>
        <authorList>
            <consortium name="US DOE Joint Genome Institute (JGI-PGF)"/>
            <person name="Walter F."/>
            <person name="Albersmeier A."/>
            <person name="Kalinowski J."/>
            <person name="Ruckert C."/>
        </authorList>
    </citation>
    <scope>NUCLEOTIDE SEQUENCE</scope>
    <source>
        <strain evidence="15">KCTC 32296</strain>
    </source>
</reference>
<dbReference type="EC" id="1.11.1.24" evidence="3"/>
<evidence type="ECO:0000256" key="10">
    <source>
        <dbReference type="ARBA" id="ARBA00038489"/>
    </source>
</evidence>
<gene>
    <name evidence="15" type="ORF">GCM10011273_28690</name>
</gene>
<evidence type="ECO:0000256" key="4">
    <source>
        <dbReference type="ARBA" id="ARBA00022559"/>
    </source>
</evidence>
<protein>
    <recommendedName>
        <fullName evidence="3">thioredoxin-dependent peroxiredoxin</fullName>
        <ecNumber evidence="3">1.11.1.24</ecNumber>
    </recommendedName>
    <alternativeName>
        <fullName evidence="9">Thioredoxin peroxidase</fullName>
    </alternativeName>
    <alternativeName>
        <fullName evidence="11">Thioredoxin-dependent peroxiredoxin Bcp</fullName>
    </alternativeName>
</protein>
<evidence type="ECO:0000259" key="14">
    <source>
        <dbReference type="PROSITE" id="PS51352"/>
    </source>
</evidence>
<dbReference type="GO" id="GO:0008379">
    <property type="term" value="F:thioredoxin peroxidase activity"/>
    <property type="evidence" value="ECO:0007669"/>
    <property type="project" value="TreeGrafter"/>
</dbReference>
<evidence type="ECO:0000256" key="2">
    <source>
        <dbReference type="ARBA" id="ARBA00011245"/>
    </source>
</evidence>
<dbReference type="SUPFAM" id="SSF52833">
    <property type="entry name" value="Thioredoxin-like"/>
    <property type="match status" value="1"/>
</dbReference>
<evidence type="ECO:0000256" key="12">
    <source>
        <dbReference type="ARBA" id="ARBA00049091"/>
    </source>
</evidence>
<dbReference type="InterPro" id="IPR036249">
    <property type="entry name" value="Thioredoxin-like_sf"/>
</dbReference>
<evidence type="ECO:0000256" key="13">
    <source>
        <dbReference type="PIRSR" id="PIRSR000239-1"/>
    </source>
</evidence>
<keyword evidence="16" id="KW-1185">Reference proteome</keyword>
<dbReference type="InterPro" id="IPR050924">
    <property type="entry name" value="Peroxiredoxin_BCP/PrxQ"/>
</dbReference>
<dbReference type="PROSITE" id="PS51352">
    <property type="entry name" value="THIOREDOXIN_2"/>
    <property type="match status" value="1"/>
</dbReference>
<dbReference type="PIRSF" id="PIRSF000239">
    <property type="entry name" value="AHPC"/>
    <property type="match status" value="1"/>
</dbReference>
<proteinExistence type="inferred from homology"/>
<dbReference type="InterPro" id="IPR000866">
    <property type="entry name" value="AhpC/TSA"/>
</dbReference>
<dbReference type="CDD" id="cd03017">
    <property type="entry name" value="PRX_BCP"/>
    <property type="match status" value="1"/>
</dbReference>
<evidence type="ECO:0000256" key="8">
    <source>
        <dbReference type="ARBA" id="ARBA00023284"/>
    </source>
</evidence>
<dbReference type="InterPro" id="IPR013766">
    <property type="entry name" value="Thioredoxin_domain"/>
</dbReference>
<keyword evidence="7" id="KW-1015">Disulfide bond</keyword>
<keyword evidence="8" id="KW-0676">Redox-active center</keyword>
<reference evidence="15" key="2">
    <citation type="submission" date="2020-09" db="EMBL/GenBank/DDBJ databases">
        <authorList>
            <person name="Sun Q."/>
            <person name="Kim S."/>
        </authorList>
    </citation>
    <scope>NUCLEOTIDE SEQUENCE</scope>
    <source>
        <strain evidence="15">KCTC 32296</strain>
    </source>
</reference>
<keyword evidence="5" id="KW-0049">Antioxidant</keyword>
<evidence type="ECO:0000313" key="16">
    <source>
        <dbReference type="Proteomes" id="UP000662572"/>
    </source>
</evidence>